<feature type="transmembrane region" description="Helical" evidence="12">
    <location>
        <begin position="18"/>
        <end position="36"/>
    </location>
</feature>
<proteinExistence type="inferred from homology"/>
<dbReference type="PIRSF" id="PIRSF006247">
    <property type="entry name" value="TrkH"/>
    <property type="match status" value="1"/>
</dbReference>
<evidence type="ECO:0000256" key="6">
    <source>
        <dbReference type="ARBA" id="ARBA00022958"/>
    </source>
</evidence>
<dbReference type="Proteomes" id="UP000221168">
    <property type="component" value="Unassembled WGS sequence"/>
</dbReference>
<keyword evidence="3 10" id="KW-1003">Cell membrane</keyword>
<evidence type="ECO:0000256" key="9">
    <source>
        <dbReference type="ARBA" id="ARBA00023136"/>
    </source>
</evidence>
<feature type="transmembrane region" description="Helical" evidence="12">
    <location>
        <begin position="48"/>
        <end position="70"/>
    </location>
</feature>
<dbReference type="AlphaFoldDB" id="A0A2G1QT56"/>
<feature type="binding site" evidence="11">
    <location>
        <position position="198"/>
    </location>
    <ligand>
        <name>K(+)</name>
        <dbReference type="ChEBI" id="CHEBI:29103"/>
    </ligand>
</feature>
<feature type="transmembrane region" description="Helical" evidence="12">
    <location>
        <begin position="304"/>
        <end position="325"/>
    </location>
</feature>
<keyword evidence="6 10" id="KW-0630">Potassium</keyword>
<dbReference type="InterPro" id="IPR003445">
    <property type="entry name" value="Cat_transpt"/>
</dbReference>
<evidence type="ECO:0000256" key="10">
    <source>
        <dbReference type="PIRNR" id="PIRNR006247"/>
    </source>
</evidence>
<gene>
    <name evidence="13" type="ORF">CSC94_05010</name>
</gene>
<dbReference type="GO" id="GO:0015379">
    <property type="term" value="F:potassium:chloride symporter activity"/>
    <property type="evidence" value="ECO:0007669"/>
    <property type="project" value="InterPro"/>
</dbReference>
<name>A0A2G1QT56_9HYPH</name>
<evidence type="ECO:0000256" key="2">
    <source>
        <dbReference type="ARBA" id="ARBA00022448"/>
    </source>
</evidence>
<comment type="similarity">
    <text evidence="10">Belongs to the TrkH potassium transport family.</text>
</comment>
<feature type="binding site" evidence="11">
    <location>
        <position position="410"/>
    </location>
    <ligand>
        <name>K(+)</name>
        <dbReference type="ChEBI" id="CHEBI:29103"/>
    </ligand>
</feature>
<reference evidence="13 14" key="1">
    <citation type="submission" date="2017-10" db="EMBL/GenBank/DDBJ databases">
        <title>Sedimentibacterium mangrovi gen. nov., sp. nov., a novel member of family Phyllobacteriacea isolated from mangrove sediment.</title>
        <authorList>
            <person name="Liao H."/>
            <person name="Tian Y."/>
        </authorList>
    </citation>
    <scope>NUCLEOTIDE SEQUENCE [LARGE SCALE GENOMIC DNA]</scope>
    <source>
        <strain evidence="13 14">X9-2-2</strain>
    </source>
</reference>
<protein>
    <recommendedName>
        <fullName evidence="10">Trk system potassium uptake protein</fullName>
    </recommendedName>
</protein>
<keyword evidence="9 10" id="KW-0472">Membrane</keyword>
<feature type="transmembrane region" description="Helical" evidence="12">
    <location>
        <begin position="112"/>
        <end position="134"/>
    </location>
</feature>
<keyword evidence="11" id="KW-0479">Metal-binding</keyword>
<keyword evidence="7 12" id="KW-1133">Transmembrane helix</keyword>
<keyword evidence="4 10" id="KW-0633">Potassium transport</keyword>
<keyword evidence="2 10" id="KW-0813">Transport</keyword>
<evidence type="ECO:0000256" key="12">
    <source>
        <dbReference type="SAM" id="Phobius"/>
    </source>
</evidence>
<evidence type="ECO:0000256" key="7">
    <source>
        <dbReference type="ARBA" id="ARBA00022989"/>
    </source>
</evidence>
<keyword evidence="14" id="KW-1185">Reference proteome</keyword>
<feature type="binding site" evidence="11">
    <location>
        <position position="294"/>
    </location>
    <ligand>
        <name>K(+)</name>
        <dbReference type="ChEBI" id="CHEBI:29103"/>
    </ligand>
</feature>
<evidence type="ECO:0000256" key="1">
    <source>
        <dbReference type="ARBA" id="ARBA00004651"/>
    </source>
</evidence>
<evidence type="ECO:0000256" key="5">
    <source>
        <dbReference type="ARBA" id="ARBA00022692"/>
    </source>
</evidence>
<keyword evidence="10" id="KW-0997">Cell inner membrane</keyword>
<sequence>MLIPAAVDLYFNNSDWKVFALSSFFLAGLSAAAAMATRAPTPTINTRFGFLLVNLLWLSMAVAGAFPFFASSLDLRLADTVFETVSAITATGATVLKGLDDMPPGLLLWRSILQWIGGLGVIALGVFLLPFLKIGGVSFFRIESSDTDDKPFARFSTYAVSIISIYALLTLVCAVAYALAGMELFDAVNHAMTTMATGGFSTHDASMGFYTSPGVIWTGTIFMTIGGLPFAVLILFALRGRRDVFLDPQIRVYLGLIVLFSVTNAIWITVTDRIPFFFALTHSTFNFVSIITTTGYASTDYGAWGPYTVATIFVAMFLGGCSGSTTGGIKAYRFYILFQVFSNGLKRLVYPSIILPVKYGQRPVDEQTQRAVVLFVAAFFVIWGVLIVLLSATGLDFETAVTGALSAITNVGPGLGSVIGPTGNFAPLSDVAKYIMAIGMLLGRLEILAVLILFTPAFWRR</sequence>
<evidence type="ECO:0000313" key="13">
    <source>
        <dbReference type="EMBL" id="PHP68398.1"/>
    </source>
</evidence>
<dbReference type="PANTHER" id="PTHR32024">
    <property type="entry name" value="TRK SYSTEM POTASSIUM UPTAKE PROTEIN TRKG-RELATED"/>
    <property type="match status" value="1"/>
</dbReference>
<dbReference type="Pfam" id="PF02386">
    <property type="entry name" value="TrkH"/>
    <property type="match status" value="1"/>
</dbReference>
<feature type="transmembrane region" description="Helical" evidence="12">
    <location>
        <begin position="250"/>
        <end position="270"/>
    </location>
</feature>
<keyword evidence="8 10" id="KW-0406">Ion transport</keyword>
<feature type="transmembrane region" description="Helical" evidence="12">
    <location>
        <begin position="155"/>
        <end position="180"/>
    </location>
</feature>
<organism evidence="13 14">
    <name type="scientific">Zhengella mangrovi</name>
    <dbReference type="NCBI Taxonomy" id="1982044"/>
    <lineage>
        <taxon>Bacteria</taxon>
        <taxon>Pseudomonadati</taxon>
        <taxon>Pseudomonadota</taxon>
        <taxon>Alphaproteobacteria</taxon>
        <taxon>Hyphomicrobiales</taxon>
        <taxon>Notoacmeibacteraceae</taxon>
        <taxon>Zhengella</taxon>
    </lineage>
</organism>
<dbReference type="OrthoDB" id="9810952at2"/>
<dbReference type="GO" id="GO:0046872">
    <property type="term" value="F:metal ion binding"/>
    <property type="evidence" value="ECO:0007669"/>
    <property type="project" value="UniProtKB-KW"/>
</dbReference>
<comment type="caution">
    <text evidence="13">The sequence shown here is derived from an EMBL/GenBank/DDBJ whole genome shotgun (WGS) entry which is preliminary data.</text>
</comment>
<feature type="transmembrane region" description="Helical" evidence="12">
    <location>
        <begin position="215"/>
        <end position="238"/>
    </location>
</feature>
<feature type="transmembrane region" description="Helical" evidence="12">
    <location>
        <begin position="434"/>
        <end position="459"/>
    </location>
</feature>
<comment type="subcellular location">
    <subcellularLocation>
        <location evidence="10">Cell inner membrane</location>
        <topology evidence="10">Multi-pass membrane protein</topology>
    </subcellularLocation>
    <subcellularLocation>
        <location evidence="1">Cell membrane</location>
        <topology evidence="1">Multi-pass membrane protein</topology>
    </subcellularLocation>
</comment>
<feature type="transmembrane region" description="Helical" evidence="12">
    <location>
        <begin position="371"/>
        <end position="392"/>
    </location>
</feature>
<evidence type="ECO:0000256" key="11">
    <source>
        <dbReference type="PIRSR" id="PIRSR006247-1"/>
    </source>
</evidence>
<comment type="function">
    <text evidence="10">Low-affinity potassium transport system. Interacts with Trk system potassium uptake protein TrkA.</text>
</comment>
<feature type="binding site" evidence="11">
    <location>
        <position position="91"/>
    </location>
    <ligand>
        <name>K(+)</name>
        <dbReference type="ChEBI" id="CHEBI:29103"/>
    </ligand>
</feature>
<evidence type="ECO:0000256" key="4">
    <source>
        <dbReference type="ARBA" id="ARBA00022538"/>
    </source>
</evidence>
<evidence type="ECO:0000256" key="8">
    <source>
        <dbReference type="ARBA" id="ARBA00023065"/>
    </source>
</evidence>
<evidence type="ECO:0000256" key="3">
    <source>
        <dbReference type="ARBA" id="ARBA00022475"/>
    </source>
</evidence>
<feature type="binding site" evidence="11">
    <location>
        <position position="293"/>
    </location>
    <ligand>
        <name>K(+)</name>
        <dbReference type="ChEBI" id="CHEBI:29103"/>
    </ligand>
</feature>
<dbReference type="InterPro" id="IPR004772">
    <property type="entry name" value="TrkH"/>
</dbReference>
<keyword evidence="5 12" id="KW-0812">Transmembrane</keyword>
<dbReference type="EMBL" id="PDVP01000002">
    <property type="protein sequence ID" value="PHP68398.1"/>
    <property type="molecule type" value="Genomic_DNA"/>
</dbReference>
<accession>A0A2G1QT56</accession>
<dbReference type="GO" id="GO:0005886">
    <property type="term" value="C:plasma membrane"/>
    <property type="evidence" value="ECO:0007669"/>
    <property type="project" value="UniProtKB-SubCell"/>
</dbReference>
<dbReference type="PANTHER" id="PTHR32024:SF3">
    <property type="entry name" value="TRK SYSTEM POTASSIUM UPTAKE PROTEIN"/>
    <property type="match status" value="1"/>
</dbReference>
<feature type="binding site" evidence="11">
    <location>
        <position position="411"/>
    </location>
    <ligand>
        <name>K(+)</name>
        <dbReference type="ChEBI" id="CHEBI:29103"/>
    </ligand>
</feature>
<evidence type="ECO:0000313" key="14">
    <source>
        <dbReference type="Proteomes" id="UP000221168"/>
    </source>
</evidence>